<protein>
    <submittedName>
        <fullName evidence="7">Bifunctional solanapyrone synthase-like protein</fullName>
    </submittedName>
</protein>
<sequence length="509" mass="54577">MKFSVTAAAVSVLAVDSASASRFDWSSQAIGALNSRGGCCAALMKAPRLKGKVFGKNSTQYQDRLETYYSANAALEPWCMVLPTSTEDVAQIAKVISQKECPFGIKSGGHSAFAGSNGVRDGITIDFGYLNETTYDEASKIASIGPGSNWAMAYDVLDPYGVSAVGGRASVVGVGGFTTGGGYSFHSGTHGFACDSVQNFEVVLADGSVVNANPDEHADLFKALKGGSGNFGFVTRVDQRVVDSNMMWGGFVSYDLSKRDAVFSAYLTFAENMSEDTASQNIVALYYDETGYSLRSILTNVEAKPAPPAFDEYLAIANTSTTVRVGTVAELVPEFTGPTPLGLYAEWMAGMTTNDARVLEFIDEKHKEYSEKMKAAAPDSNFNVLVQFQPVTDAIVSHANDNGGNVLGLEEVIADGPTLMWLIAVTADSAENQKKIHPLSLEFRDAVNEYATKIGANKNWDYLNYAYGDQDPIASYGPKSVEVLKAAATKYDPKSVFQRLRVSGFKLPS</sequence>
<dbReference type="STRING" id="857340.A0A086SXR1"/>
<comment type="caution">
    <text evidence="7">The sequence shown here is derived from an EMBL/GenBank/DDBJ whole genome shotgun (WGS) entry which is preliminary data.</text>
</comment>
<keyword evidence="5" id="KW-0732">Signal</keyword>
<dbReference type="InterPro" id="IPR006094">
    <property type="entry name" value="Oxid_FAD_bind_N"/>
</dbReference>
<dbReference type="GO" id="GO:0071949">
    <property type="term" value="F:FAD binding"/>
    <property type="evidence" value="ECO:0007669"/>
    <property type="project" value="InterPro"/>
</dbReference>
<feature type="chain" id="PRO_5001815083" evidence="5">
    <location>
        <begin position="21"/>
        <end position="509"/>
    </location>
</feature>
<keyword evidence="2" id="KW-0285">Flavoprotein</keyword>
<dbReference type="HOGENOM" id="CLU_018354_1_1_1"/>
<evidence type="ECO:0000256" key="3">
    <source>
        <dbReference type="ARBA" id="ARBA00022827"/>
    </source>
</evidence>
<dbReference type="AlphaFoldDB" id="A0A086SXR1"/>
<proteinExistence type="inferred from homology"/>
<dbReference type="GO" id="GO:0016491">
    <property type="term" value="F:oxidoreductase activity"/>
    <property type="evidence" value="ECO:0007669"/>
    <property type="project" value="UniProtKB-KW"/>
</dbReference>
<dbReference type="InterPro" id="IPR036318">
    <property type="entry name" value="FAD-bd_PCMH-like_sf"/>
</dbReference>
<evidence type="ECO:0000256" key="2">
    <source>
        <dbReference type="ARBA" id="ARBA00022630"/>
    </source>
</evidence>
<evidence type="ECO:0000259" key="6">
    <source>
        <dbReference type="PROSITE" id="PS51387"/>
    </source>
</evidence>
<evidence type="ECO:0000256" key="5">
    <source>
        <dbReference type="SAM" id="SignalP"/>
    </source>
</evidence>
<organism evidence="7 8">
    <name type="scientific">Hapsidospora chrysogenum (strain ATCC 11550 / CBS 779.69 / DSM 880 / IAM 14645 / JCM 23072 / IMI 49137)</name>
    <name type="common">Acremonium chrysogenum</name>
    <dbReference type="NCBI Taxonomy" id="857340"/>
    <lineage>
        <taxon>Eukaryota</taxon>
        <taxon>Fungi</taxon>
        <taxon>Dikarya</taxon>
        <taxon>Ascomycota</taxon>
        <taxon>Pezizomycotina</taxon>
        <taxon>Sordariomycetes</taxon>
        <taxon>Hypocreomycetidae</taxon>
        <taxon>Hypocreales</taxon>
        <taxon>Bionectriaceae</taxon>
        <taxon>Hapsidospora</taxon>
    </lineage>
</organism>
<dbReference type="PROSITE" id="PS51387">
    <property type="entry name" value="FAD_PCMH"/>
    <property type="match status" value="1"/>
</dbReference>
<gene>
    <name evidence="7" type="ORF">ACRE_073860</name>
</gene>
<evidence type="ECO:0000256" key="1">
    <source>
        <dbReference type="ARBA" id="ARBA00005466"/>
    </source>
</evidence>
<reference evidence="8" key="1">
    <citation type="journal article" date="2014" name="Genome Announc.">
        <title>Genome sequence and annotation of Acremonium chrysogenum, producer of the beta-lactam antibiotic cephalosporin C.</title>
        <authorList>
            <person name="Terfehr D."/>
            <person name="Dahlmann T.A."/>
            <person name="Specht T."/>
            <person name="Zadra I."/>
            <person name="Kuernsteiner H."/>
            <person name="Kueck U."/>
        </authorList>
    </citation>
    <scope>NUCLEOTIDE SEQUENCE [LARGE SCALE GENOMIC DNA]</scope>
    <source>
        <strain evidence="8">ATCC 11550 / CBS 779.69 / DSM 880 / IAM 14645 / JCM 23072 / IMI 49137</strain>
    </source>
</reference>
<accession>A0A086SXR1</accession>
<dbReference type="Pfam" id="PF01565">
    <property type="entry name" value="FAD_binding_4"/>
    <property type="match status" value="1"/>
</dbReference>
<dbReference type="EMBL" id="JPKY01000111">
    <property type="protein sequence ID" value="KFH41893.1"/>
    <property type="molecule type" value="Genomic_DNA"/>
</dbReference>
<evidence type="ECO:0000256" key="4">
    <source>
        <dbReference type="ARBA" id="ARBA00023002"/>
    </source>
</evidence>
<feature type="signal peptide" evidence="5">
    <location>
        <begin position="1"/>
        <end position="20"/>
    </location>
</feature>
<dbReference type="InterPro" id="IPR016166">
    <property type="entry name" value="FAD-bd_PCMH"/>
</dbReference>
<dbReference type="Proteomes" id="UP000029964">
    <property type="component" value="Unassembled WGS sequence"/>
</dbReference>
<dbReference type="OrthoDB" id="2151789at2759"/>
<dbReference type="PANTHER" id="PTHR42973:SF53">
    <property type="entry name" value="FAD-BINDING PCMH-TYPE DOMAIN-CONTAINING PROTEIN-RELATED"/>
    <property type="match status" value="1"/>
</dbReference>
<dbReference type="InterPro" id="IPR050416">
    <property type="entry name" value="FAD-linked_Oxidoreductase"/>
</dbReference>
<feature type="domain" description="FAD-binding PCMH-type" evidence="6">
    <location>
        <begin position="73"/>
        <end position="244"/>
    </location>
</feature>
<name>A0A086SXR1_HAPC1</name>
<dbReference type="Gene3D" id="3.30.465.10">
    <property type="match status" value="1"/>
</dbReference>
<evidence type="ECO:0000313" key="8">
    <source>
        <dbReference type="Proteomes" id="UP000029964"/>
    </source>
</evidence>
<keyword evidence="4" id="KW-0560">Oxidoreductase</keyword>
<evidence type="ECO:0000313" key="7">
    <source>
        <dbReference type="EMBL" id="KFH41893.1"/>
    </source>
</evidence>
<comment type="similarity">
    <text evidence="1">Belongs to the oxygen-dependent FAD-linked oxidoreductase family.</text>
</comment>
<dbReference type="SUPFAM" id="SSF56176">
    <property type="entry name" value="FAD-binding/transporter-associated domain-like"/>
    <property type="match status" value="1"/>
</dbReference>
<dbReference type="PANTHER" id="PTHR42973">
    <property type="entry name" value="BINDING OXIDOREDUCTASE, PUTATIVE (AFU_ORTHOLOGUE AFUA_1G17690)-RELATED"/>
    <property type="match status" value="1"/>
</dbReference>
<keyword evidence="8" id="KW-1185">Reference proteome</keyword>
<dbReference type="InterPro" id="IPR016169">
    <property type="entry name" value="FAD-bd_PCMH_sub2"/>
</dbReference>
<keyword evidence="3" id="KW-0274">FAD</keyword>